<dbReference type="EMBL" id="JAXIOK010000006">
    <property type="protein sequence ID" value="KAK4768071.1"/>
    <property type="molecule type" value="Genomic_DNA"/>
</dbReference>
<dbReference type="Proteomes" id="UP001345219">
    <property type="component" value="Chromosome 3"/>
</dbReference>
<accession>A0AAN7KIY8</accession>
<evidence type="ECO:0000313" key="2">
    <source>
        <dbReference type="EMBL" id="KAK4768071.1"/>
    </source>
</evidence>
<feature type="compositionally biased region" description="Basic and acidic residues" evidence="1">
    <location>
        <begin position="62"/>
        <end position="76"/>
    </location>
</feature>
<comment type="caution">
    <text evidence="2">The sequence shown here is derived from an EMBL/GenBank/DDBJ whole genome shotgun (WGS) entry which is preliminary data.</text>
</comment>
<evidence type="ECO:0000313" key="3">
    <source>
        <dbReference type="Proteomes" id="UP001345219"/>
    </source>
</evidence>
<protein>
    <submittedName>
        <fullName evidence="2">Uncharacterized protein</fullName>
    </submittedName>
</protein>
<organism evidence="2 3">
    <name type="scientific">Trapa incisa</name>
    <dbReference type="NCBI Taxonomy" id="236973"/>
    <lineage>
        <taxon>Eukaryota</taxon>
        <taxon>Viridiplantae</taxon>
        <taxon>Streptophyta</taxon>
        <taxon>Embryophyta</taxon>
        <taxon>Tracheophyta</taxon>
        <taxon>Spermatophyta</taxon>
        <taxon>Magnoliopsida</taxon>
        <taxon>eudicotyledons</taxon>
        <taxon>Gunneridae</taxon>
        <taxon>Pentapetalae</taxon>
        <taxon>rosids</taxon>
        <taxon>malvids</taxon>
        <taxon>Myrtales</taxon>
        <taxon>Lythraceae</taxon>
        <taxon>Trapa</taxon>
    </lineage>
</organism>
<sequence length="76" mass="8324">MLCDYDLLGARYCRQNGPLSGHAAMLAEASFFHGTTTSEAETSGISRMIDSEESPLTAPTPIEERPSQDQLVVHER</sequence>
<gene>
    <name evidence="2" type="ORF">SAY87_003212</name>
</gene>
<name>A0AAN7KIY8_9MYRT</name>
<feature type="region of interest" description="Disordered" evidence="1">
    <location>
        <begin position="37"/>
        <end position="76"/>
    </location>
</feature>
<dbReference type="AlphaFoldDB" id="A0AAN7KIY8"/>
<keyword evidence="3" id="KW-1185">Reference proteome</keyword>
<evidence type="ECO:0000256" key="1">
    <source>
        <dbReference type="SAM" id="MobiDB-lite"/>
    </source>
</evidence>
<proteinExistence type="predicted"/>
<reference evidence="2 3" key="1">
    <citation type="journal article" date="2023" name="Hortic Res">
        <title>Pangenome of water caltrop reveals structural variations and asymmetric subgenome divergence after allopolyploidization.</title>
        <authorList>
            <person name="Zhang X."/>
            <person name="Chen Y."/>
            <person name="Wang L."/>
            <person name="Yuan Y."/>
            <person name="Fang M."/>
            <person name="Shi L."/>
            <person name="Lu R."/>
            <person name="Comes H.P."/>
            <person name="Ma Y."/>
            <person name="Chen Y."/>
            <person name="Huang G."/>
            <person name="Zhou Y."/>
            <person name="Zheng Z."/>
            <person name="Qiu Y."/>
        </authorList>
    </citation>
    <scope>NUCLEOTIDE SEQUENCE [LARGE SCALE GENOMIC DNA]</scope>
    <source>
        <tissue evidence="2">Roots</tissue>
    </source>
</reference>